<accession>K6ZET3</accession>
<name>K6ZET3_9ALTE</name>
<reference evidence="2" key="1">
    <citation type="journal article" date="2014" name="Environ. Microbiol.">
        <title>Comparative genomics of the marine bacterial genus Glaciecola reveals the high degree of genomic diversity and genomic characteristic for cold adaptation.</title>
        <authorList>
            <person name="Qin Q.L."/>
            <person name="Xie B.B."/>
            <person name="Yu Y."/>
            <person name="Shu Y.L."/>
            <person name="Rong J.C."/>
            <person name="Zhang Y.J."/>
            <person name="Zhao D.L."/>
            <person name="Chen X.L."/>
            <person name="Zhang X.Y."/>
            <person name="Chen B."/>
            <person name="Zhou B.C."/>
            <person name="Zhang Y.Z."/>
        </authorList>
    </citation>
    <scope>NUCLEOTIDE SEQUENCE [LARGE SCALE GENOMIC DNA]</scope>
    <source>
        <strain evidence="2">ACAM 615</strain>
    </source>
</reference>
<dbReference type="STRING" id="1121922.GCA_000428905_02339"/>
<organism evidence="1 2">
    <name type="scientific">Brumicola pallidula DSM 14239 = ACAM 615</name>
    <dbReference type="NCBI Taxonomy" id="1121922"/>
    <lineage>
        <taxon>Bacteria</taxon>
        <taxon>Pseudomonadati</taxon>
        <taxon>Pseudomonadota</taxon>
        <taxon>Gammaproteobacteria</taxon>
        <taxon>Alteromonadales</taxon>
        <taxon>Alteromonadaceae</taxon>
        <taxon>Brumicola</taxon>
    </lineage>
</organism>
<evidence type="ECO:0000313" key="2">
    <source>
        <dbReference type="Proteomes" id="UP000006251"/>
    </source>
</evidence>
<dbReference type="RefSeq" id="WP_006009024.1">
    <property type="nucleotide sequence ID" value="NZ_AUAV01000012.1"/>
</dbReference>
<dbReference type="EMBL" id="BAEQ01000013">
    <property type="protein sequence ID" value="GAC27438.1"/>
    <property type="molecule type" value="Genomic_DNA"/>
</dbReference>
<evidence type="ECO:0000313" key="1">
    <source>
        <dbReference type="EMBL" id="GAC27438.1"/>
    </source>
</evidence>
<dbReference type="OrthoDB" id="6401837at2"/>
<dbReference type="Proteomes" id="UP000006251">
    <property type="component" value="Unassembled WGS sequence"/>
</dbReference>
<protein>
    <submittedName>
        <fullName evidence="1">Uncharacterized protein</fullName>
    </submittedName>
</protein>
<comment type="caution">
    <text evidence="1">The sequence shown here is derived from an EMBL/GenBank/DDBJ whole genome shotgun (WGS) entry which is preliminary data.</text>
</comment>
<keyword evidence="2" id="KW-1185">Reference proteome</keyword>
<sequence length="126" mass="14693">MLKDVFEETIFNLAESSKCHELIVAEDFERYYKSSGKTVRLNDVVLNNWQDFSCFCAKSEMISFYVFDHSLSWCAWFNDSYWCLVFDNSFQDVIAASCQDVSLAYDVFPEADSQFKLFIDNLYGVS</sequence>
<proteinExistence type="predicted"/>
<dbReference type="AlphaFoldDB" id="K6ZET3"/>
<gene>
    <name evidence="1" type="ORF">GPAL_0558</name>
</gene>